<name>A0A5C6YQB6_9FLAO</name>
<keyword evidence="3" id="KW-1185">Reference proteome</keyword>
<dbReference type="EMBL" id="VORU01000006">
    <property type="protein sequence ID" value="TXD69138.1"/>
    <property type="molecule type" value="Genomic_DNA"/>
</dbReference>
<proteinExistence type="predicted"/>
<evidence type="ECO:0000313" key="3">
    <source>
        <dbReference type="Proteomes" id="UP000321945"/>
    </source>
</evidence>
<dbReference type="RefSeq" id="WP_111815890.1">
    <property type="nucleotide sequence ID" value="NZ_CBCRZQ010000005.1"/>
</dbReference>
<evidence type="ECO:0000256" key="1">
    <source>
        <dbReference type="SAM" id="SignalP"/>
    </source>
</evidence>
<comment type="caution">
    <text evidence="2">The sequence shown here is derived from an EMBL/GenBank/DDBJ whole genome shotgun (WGS) entry which is preliminary data.</text>
</comment>
<accession>A0A5C6YQB6</accession>
<organism evidence="2 3">
    <name type="scientific">Aequorivita lipolytica</name>
    <dbReference type="NCBI Taxonomy" id="153267"/>
    <lineage>
        <taxon>Bacteria</taxon>
        <taxon>Pseudomonadati</taxon>
        <taxon>Bacteroidota</taxon>
        <taxon>Flavobacteriia</taxon>
        <taxon>Flavobacteriales</taxon>
        <taxon>Flavobacteriaceae</taxon>
        <taxon>Aequorivita</taxon>
    </lineage>
</organism>
<dbReference type="AlphaFoldDB" id="A0A5C6YQB6"/>
<feature type="chain" id="PRO_5022808906" evidence="1">
    <location>
        <begin position="24"/>
        <end position="207"/>
    </location>
</feature>
<gene>
    <name evidence="2" type="ORF">ESV24_08840</name>
</gene>
<dbReference type="OrthoDB" id="1449049at2"/>
<protein>
    <submittedName>
        <fullName evidence="2">Uncharacterized protein</fullName>
    </submittedName>
</protein>
<feature type="signal peptide" evidence="1">
    <location>
        <begin position="1"/>
        <end position="23"/>
    </location>
</feature>
<reference evidence="2 3" key="1">
    <citation type="submission" date="2019-08" db="EMBL/GenBank/DDBJ databases">
        <title>Genome of Aequorivita lipolytica Y10-2 (type strain).</title>
        <authorList>
            <person name="Bowman J.P."/>
        </authorList>
    </citation>
    <scope>NUCLEOTIDE SEQUENCE [LARGE SCALE GENOMIC DNA]</scope>
    <source>
        <strain evidence="2 3">Y10-2</strain>
    </source>
</reference>
<evidence type="ECO:0000313" key="2">
    <source>
        <dbReference type="EMBL" id="TXD69138.1"/>
    </source>
</evidence>
<sequence length="207" mass="22902">MTYKNLYLFMGLFLMCALSQVHSQVGINTTTPRKALEVAGSMKISDSIEISQINALKDIDTSTFLIQDNQQFVKTLDVSNPIGEALGYIQVYLIENPNLDWVLDFDTKVNANDYVLNTISAHFNRELVMNTSDGRNSSVPYTSAFVRNGTWHIIADYPSAANKNSSEIGTWTITTLIYSKDLSKQFGTVNIPMNNGSNGSATTPIIN</sequence>
<keyword evidence="1" id="KW-0732">Signal</keyword>
<dbReference type="Proteomes" id="UP000321945">
    <property type="component" value="Unassembled WGS sequence"/>
</dbReference>